<proteinExistence type="predicted"/>
<comment type="caution">
    <text evidence="2">The sequence shown here is derived from an EMBL/GenBank/DDBJ whole genome shotgun (WGS) entry which is preliminary data.</text>
</comment>
<gene>
    <name evidence="2" type="ORF">GPZ80_18205</name>
</gene>
<sequence>MDAFDSIAGSLDRASALGSGAGGSVGTGLRGALPPPPGSGGKFNFAPNEIRTIVKDWLALADDYKASIVRSDRTSELDGPGDEVASERHAMTASASFNAYFDSVQLKYTYCLEQAAKFQESLDRYLGTDEASKIKLRLKEDVMPRINDRPAGRASDEGI</sequence>
<evidence type="ECO:0000313" key="2">
    <source>
        <dbReference type="EMBL" id="MBC6449103.1"/>
    </source>
</evidence>
<evidence type="ECO:0000256" key="1">
    <source>
        <dbReference type="SAM" id="MobiDB-lite"/>
    </source>
</evidence>
<evidence type="ECO:0000313" key="3">
    <source>
        <dbReference type="Proteomes" id="UP000734823"/>
    </source>
</evidence>
<keyword evidence="3" id="KW-1185">Reference proteome</keyword>
<accession>A0ABR7L969</accession>
<dbReference type="Proteomes" id="UP000734823">
    <property type="component" value="Unassembled WGS sequence"/>
</dbReference>
<protein>
    <recommendedName>
        <fullName evidence="4">PE family protein</fullName>
    </recommendedName>
</protein>
<feature type="compositionally biased region" description="Gly residues" evidence="1">
    <location>
        <begin position="19"/>
        <end position="29"/>
    </location>
</feature>
<feature type="region of interest" description="Disordered" evidence="1">
    <location>
        <begin position="19"/>
        <end position="44"/>
    </location>
</feature>
<dbReference type="RefSeq" id="WP_187221596.1">
    <property type="nucleotide sequence ID" value="NZ_JABVED010000010.1"/>
</dbReference>
<name>A0ABR7L969_9PSEU</name>
<reference evidence="2 3" key="1">
    <citation type="submission" date="2020-06" db="EMBL/GenBank/DDBJ databases">
        <title>Actinokineospora xiongansis sp. nov., isolated from soil of Baiyangdian.</title>
        <authorList>
            <person name="Zhang X."/>
        </authorList>
    </citation>
    <scope>NUCLEOTIDE SEQUENCE [LARGE SCALE GENOMIC DNA]</scope>
    <source>
        <strain evidence="2 3">HBU206404</strain>
    </source>
</reference>
<dbReference type="EMBL" id="JABVED010000010">
    <property type="protein sequence ID" value="MBC6449103.1"/>
    <property type="molecule type" value="Genomic_DNA"/>
</dbReference>
<evidence type="ECO:0008006" key="4">
    <source>
        <dbReference type="Google" id="ProtNLM"/>
    </source>
</evidence>
<organism evidence="2 3">
    <name type="scientific">Actinokineospora xionganensis</name>
    <dbReference type="NCBI Taxonomy" id="2684470"/>
    <lineage>
        <taxon>Bacteria</taxon>
        <taxon>Bacillati</taxon>
        <taxon>Actinomycetota</taxon>
        <taxon>Actinomycetes</taxon>
        <taxon>Pseudonocardiales</taxon>
        <taxon>Pseudonocardiaceae</taxon>
        <taxon>Actinokineospora</taxon>
    </lineage>
</organism>